<sequence length="133" mass="14924">MKTVAMQLLLLCCSVLALACQDNPKKQVQGMDGISIIDKEDVKTHVIGKEVQLVDVRTAEEFAAGHIGHAVNYNIIDSQTFLKQIERLDKNKPVYLYCKMGGRSNRAALLLKENGFTEIYDYSGGYNNWVIEN</sequence>
<feature type="signal peptide" evidence="1">
    <location>
        <begin position="1"/>
        <end position="19"/>
    </location>
</feature>
<dbReference type="PANTHER" id="PTHR43031:SF7">
    <property type="entry name" value="NITRIC OXIDE REDUCTASE FLRD-NAD(+) REDUCTASE"/>
    <property type="match status" value="1"/>
</dbReference>
<keyword evidence="4" id="KW-1185">Reference proteome</keyword>
<keyword evidence="1" id="KW-0732">Signal</keyword>
<evidence type="ECO:0000259" key="2">
    <source>
        <dbReference type="PROSITE" id="PS50206"/>
    </source>
</evidence>
<gene>
    <name evidence="3" type="ORF">I595_1845</name>
</gene>
<dbReference type="PROSITE" id="PS51257">
    <property type="entry name" value="PROKAR_LIPOPROTEIN"/>
    <property type="match status" value="1"/>
</dbReference>
<dbReference type="RefSeq" id="WP_054558975.1">
    <property type="nucleotide sequence ID" value="NZ_LDJX01000003.1"/>
</dbReference>
<reference evidence="3 4" key="1">
    <citation type="submission" date="2015-09" db="EMBL/GenBank/DDBJ databases">
        <title>Genome sequence of the marine flavobacterium Croceitalea dokdonensis DOKDO 023 that contains proton- and sodium-pumping rhodopsins.</title>
        <authorList>
            <person name="Kwon S.-K."/>
            <person name="Lee H.K."/>
            <person name="Kwak M.-J."/>
            <person name="Kim J.F."/>
        </authorList>
    </citation>
    <scope>NUCLEOTIDE SEQUENCE [LARGE SCALE GENOMIC DNA]</scope>
    <source>
        <strain evidence="3 4">DOKDO 023</strain>
    </source>
</reference>
<dbReference type="AlphaFoldDB" id="A0A0N8H426"/>
<evidence type="ECO:0000313" key="4">
    <source>
        <dbReference type="Proteomes" id="UP000050280"/>
    </source>
</evidence>
<accession>A0A0N8H426</accession>
<feature type="chain" id="PRO_5006026105" evidence="1">
    <location>
        <begin position="20"/>
        <end position="133"/>
    </location>
</feature>
<dbReference type="InterPro" id="IPR036873">
    <property type="entry name" value="Rhodanese-like_dom_sf"/>
</dbReference>
<comment type="caution">
    <text evidence="3">The sequence shown here is derived from an EMBL/GenBank/DDBJ whole genome shotgun (WGS) entry which is preliminary data.</text>
</comment>
<dbReference type="STRING" id="1300341.I595_1845"/>
<dbReference type="InterPro" id="IPR050229">
    <property type="entry name" value="GlpE_sulfurtransferase"/>
</dbReference>
<dbReference type="PROSITE" id="PS50206">
    <property type="entry name" value="RHODANESE_3"/>
    <property type="match status" value="1"/>
</dbReference>
<organism evidence="3 4">
    <name type="scientific">Croceitalea dokdonensis DOKDO 023</name>
    <dbReference type="NCBI Taxonomy" id="1300341"/>
    <lineage>
        <taxon>Bacteria</taxon>
        <taxon>Pseudomonadati</taxon>
        <taxon>Bacteroidota</taxon>
        <taxon>Flavobacteriia</taxon>
        <taxon>Flavobacteriales</taxon>
        <taxon>Flavobacteriaceae</taxon>
        <taxon>Croceitalea</taxon>
    </lineage>
</organism>
<dbReference type="Pfam" id="PF00581">
    <property type="entry name" value="Rhodanese"/>
    <property type="match status" value="1"/>
</dbReference>
<proteinExistence type="predicted"/>
<dbReference type="SUPFAM" id="SSF52821">
    <property type="entry name" value="Rhodanese/Cell cycle control phosphatase"/>
    <property type="match status" value="1"/>
</dbReference>
<dbReference type="InterPro" id="IPR001763">
    <property type="entry name" value="Rhodanese-like_dom"/>
</dbReference>
<evidence type="ECO:0000313" key="3">
    <source>
        <dbReference type="EMBL" id="KPM32196.1"/>
    </source>
</evidence>
<dbReference type="SMART" id="SM00450">
    <property type="entry name" value="RHOD"/>
    <property type="match status" value="1"/>
</dbReference>
<protein>
    <submittedName>
        <fullName evidence="3">Thioredoxin family protein</fullName>
    </submittedName>
</protein>
<evidence type="ECO:0000256" key="1">
    <source>
        <dbReference type="SAM" id="SignalP"/>
    </source>
</evidence>
<dbReference type="CDD" id="cd00158">
    <property type="entry name" value="RHOD"/>
    <property type="match status" value="1"/>
</dbReference>
<dbReference type="OrthoDB" id="9808735at2"/>
<feature type="domain" description="Rhodanese" evidence="2">
    <location>
        <begin position="47"/>
        <end position="131"/>
    </location>
</feature>
<dbReference type="Proteomes" id="UP000050280">
    <property type="component" value="Unassembled WGS sequence"/>
</dbReference>
<dbReference type="PANTHER" id="PTHR43031">
    <property type="entry name" value="FAD-DEPENDENT OXIDOREDUCTASE"/>
    <property type="match status" value="1"/>
</dbReference>
<name>A0A0N8H426_9FLAO</name>
<dbReference type="EMBL" id="LDJX01000003">
    <property type="protein sequence ID" value="KPM32196.1"/>
    <property type="molecule type" value="Genomic_DNA"/>
</dbReference>
<dbReference type="Gene3D" id="3.40.250.10">
    <property type="entry name" value="Rhodanese-like domain"/>
    <property type="match status" value="1"/>
</dbReference>